<evidence type="ECO:0000313" key="3">
    <source>
        <dbReference type="Proteomes" id="UP000001977"/>
    </source>
</evidence>
<keyword evidence="1" id="KW-1133">Transmembrane helix</keyword>
<feature type="transmembrane region" description="Helical" evidence="1">
    <location>
        <begin position="89"/>
        <end position="107"/>
    </location>
</feature>
<name>Q2L2C1_BORA1</name>
<keyword evidence="3" id="KW-1185">Reference proteome</keyword>
<dbReference type="OrthoDB" id="8858882at2"/>
<dbReference type="Pfam" id="PF11804">
    <property type="entry name" value="DUF3325"/>
    <property type="match status" value="1"/>
</dbReference>
<organism evidence="2 3">
    <name type="scientific">Bordetella avium (strain 197N)</name>
    <dbReference type="NCBI Taxonomy" id="360910"/>
    <lineage>
        <taxon>Bacteria</taxon>
        <taxon>Pseudomonadati</taxon>
        <taxon>Pseudomonadota</taxon>
        <taxon>Betaproteobacteria</taxon>
        <taxon>Burkholderiales</taxon>
        <taxon>Alcaligenaceae</taxon>
        <taxon>Bordetella</taxon>
    </lineage>
</organism>
<dbReference type="InterPro" id="IPR021762">
    <property type="entry name" value="DUF3325"/>
</dbReference>
<protein>
    <submittedName>
        <fullName evidence="2">Membrane protein</fullName>
    </submittedName>
</protein>
<dbReference type="KEGG" id="bav:BAV1212"/>
<dbReference type="RefSeq" id="WP_012416894.1">
    <property type="nucleotide sequence ID" value="NC_010645.1"/>
</dbReference>
<dbReference type="Proteomes" id="UP000001977">
    <property type="component" value="Chromosome"/>
</dbReference>
<dbReference type="STRING" id="360910.BAV1212"/>
<dbReference type="AlphaFoldDB" id="Q2L2C1"/>
<keyword evidence="1" id="KW-0812">Transmembrane</keyword>
<proteinExistence type="predicted"/>
<dbReference type="eggNOG" id="ENOG5033AD4">
    <property type="taxonomic scope" value="Bacteria"/>
</dbReference>
<dbReference type="HOGENOM" id="CLU_144870_4_0_4"/>
<keyword evidence="1" id="KW-0472">Membrane</keyword>
<gene>
    <name evidence="2" type="ordered locus">BAV1212</name>
</gene>
<accession>Q2L2C1</accession>
<evidence type="ECO:0000313" key="2">
    <source>
        <dbReference type="EMBL" id="CAJ48820.1"/>
    </source>
</evidence>
<reference evidence="2 3" key="1">
    <citation type="journal article" date="2006" name="J. Bacteriol.">
        <title>Comparison of the genome sequence of the poultry pathogen Bordetella avium with those of B. bronchiseptica, B. pertussis, and B. parapertussis reveals extensive diversity in surface structures associated with host interaction.</title>
        <authorList>
            <person name="Sebaihia M."/>
            <person name="Preston A."/>
            <person name="Maskell D.J."/>
            <person name="Kuzmiak H."/>
            <person name="Connell T.D."/>
            <person name="King N.D."/>
            <person name="Orndorff P.E."/>
            <person name="Miyamoto D.M."/>
            <person name="Thomson N.R."/>
            <person name="Harris D."/>
            <person name="Goble A."/>
            <person name="Lord A."/>
            <person name="Murphy L."/>
            <person name="Quail M.A."/>
            <person name="Rutter S."/>
            <person name="Squares R."/>
            <person name="Squares S."/>
            <person name="Woodward J."/>
            <person name="Parkhill J."/>
            <person name="Temple L.M."/>
        </authorList>
    </citation>
    <scope>NUCLEOTIDE SEQUENCE [LARGE SCALE GENOMIC DNA]</scope>
    <source>
        <strain evidence="2 3">197N</strain>
    </source>
</reference>
<evidence type="ECO:0000256" key="1">
    <source>
        <dbReference type="SAM" id="Phobius"/>
    </source>
</evidence>
<dbReference type="EMBL" id="AM167904">
    <property type="protein sequence ID" value="CAJ48820.1"/>
    <property type="molecule type" value="Genomic_DNA"/>
</dbReference>
<feature type="transmembrane region" description="Helical" evidence="1">
    <location>
        <begin position="63"/>
        <end position="83"/>
    </location>
</feature>
<sequence length="109" mass="11684">MSVAAFFLAYAGFAALSLAMERHFEDVFDRPPPPALQRWLRAGGTLALAASLWLCARVSGWSYGIVLWTGLLTVAGLLLIGIMTYRPRLAWATGAACLALSPLLSMLSA</sequence>
<feature type="transmembrane region" description="Helical" evidence="1">
    <location>
        <begin position="39"/>
        <end position="56"/>
    </location>
</feature>